<dbReference type="SUPFAM" id="SSF48403">
    <property type="entry name" value="Ankyrin repeat"/>
    <property type="match status" value="1"/>
</dbReference>
<keyword evidence="5" id="KW-1185">Reference proteome</keyword>
<dbReference type="PRINTS" id="PR01415">
    <property type="entry name" value="ANKYRIN"/>
</dbReference>
<name>A0ABP6ZVG7_9ACTN</name>
<dbReference type="PROSITE" id="PS50088">
    <property type="entry name" value="ANK_REPEAT"/>
    <property type="match status" value="2"/>
</dbReference>
<dbReference type="InterPro" id="IPR036770">
    <property type="entry name" value="Ankyrin_rpt-contain_sf"/>
</dbReference>
<organism evidence="4 5">
    <name type="scientific">Nonomuraea rosea</name>
    <dbReference type="NCBI Taxonomy" id="638574"/>
    <lineage>
        <taxon>Bacteria</taxon>
        <taxon>Bacillati</taxon>
        <taxon>Actinomycetota</taxon>
        <taxon>Actinomycetes</taxon>
        <taxon>Streptosporangiales</taxon>
        <taxon>Streptosporangiaceae</taxon>
        <taxon>Nonomuraea</taxon>
    </lineage>
</organism>
<gene>
    <name evidence="4" type="ORF">GCM10022419_125730</name>
</gene>
<dbReference type="InterPro" id="IPR002110">
    <property type="entry name" value="Ankyrin_rpt"/>
</dbReference>
<feature type="repeat" description="ANK" evidence="3">
    <location>
        <begin position="457"/>
        <end position="489"/>
    </location>
</feature>
<evidence type="ECO:0000313" key="4">
    <source>
        <dbReference type="EMBL" id="GAA3619062.1"/>
    </source>
</evidence>
<dbReference type="SMART" id="SM00248">
    <property type="entry name" value="ANK"/>
    <property type="match status" value="4"/>
</dbReference>
<dbReference type="Gene3D" id="1.25.40.20">
    <property type="entry name" value="Ankyrin repeat-containing domain"/>
    <property type="match status" value="2"/>
</dbReference>
<keyword evidence="1" id="KW-0677">Repeat</keyword>
<evidence type="ECO:0000256" key="2">
    <source>
        <dbReference type="ARBA" id="ARBA00023043"/>
    </source>
</evidence>
<dbReference type="EMBL" id="BAABDQ010000059">
    <property type="protein sequence ID" value="GAA3619062.1"/>
    <property type="molecule type" value="Genomic_DNA"/>
</dbReference>
<feature type="repeat" description="ANK" evidence="3">
    <location>
        <begin position="309"/>
        <end position="341"/>
    </location>
</feature>
<evidence type="ECO:0000256" key="1">
    <source>
        <dbReference type="ARBA" id="ARBA00022737"/>
    </source>
</evidence>
<keyword evidence="2 3" id="KW-0040">ANK repeat</keyword>
<comment type="caution">
    <text evidence="4">The sequence shown here is derived from an EMBL/GenBank/DDBJ whole genome shotgun (WGS) entry which is preliminary data.</text>
</comment>
<sequence>MRPRKARRTRIFPPLAPVRRSRRLRWRERARALPVRGQGFSHLEHHLDTPARPTSFRPGKRASATKEVAMSDRHFELPARPSLEFYRKQAKDLHRAYATGDASAEARVTDVLGGRAAERFLLSDAQFVLAQEHGFSSWARFRAHLGSRSTGEDRPVSRLLGVRPGAYASMADTLLAELRRDDPGALRRLRAYVPRHATVASAAAVAELRDARLVIARELGFPTWRELMSFAERSGRELDERQERWRRLHSEAQALLAGDTDRLAALTAGQAGILLHMLAVPEAIPGVRLDEELGVPRAAVQVLLGKATDLEVPLIWAARSNRVAYVRLLLEAGADPGARPWGSTPLENAVHHGNTQVVDLLAGHGIRPRSLWTYAACGRLDLVRGCFDADGRLRPDAAPARPNLADAGAGFPPRLPATDDPEEIVGEAFVHACQHGRIEVVRWLLDRGVRPDVAPYLGRTGLHWAVPAGHLDVIRLLLERGADPSIRDDLFHADADGWLHIFFATRLHDPVPRQLHELLETRSR</sequence>
<dbReference type="Pfam" id="PF12796">
    <property type="entry name" value="Ank_2"/>
    <property type="match status" value="2"/>
</dbReference>
<evidence type="ECO:0000256" key="3">
    <source>
        <dbReference type="PROSITE-ProRule" id="PRU00023"/>
    </source>
</evidence>
<evidence type="ECO:0000313" key="5">
    <source>
        <dbReference type="Proteomes" id="UP001500630"/>
    </source>
</evidence>
<reference evidence="5" key="1">
    <citation type="journal article" date="2019" name="Int. J. Syst. Evol. Microbiol.">
        <title>The Global Catalogue of Microorganisms (GCM) 10K type strain sequencing project: providing services to taxonomists for standard genome sequencing and annotation.</title>
        <authorList>
            <consortium name="The Broad Institute Genomics Platform"/>
            <consortium name="The Broad Institute Genome Sequencing Center for Infectious Disease"/>
            <person name="Wu L."/>
            <person name="Ma J."/>
        </authorList>
    </citation>
    <scope>NUCLEOTIDE SEQUENCE [LARGE SCALE GENOMIC DNA]</scope>
    <source>
        <strain evidence="5">JCM 17326</strain>
    </source>
</reference>
<proteinExistence type="predicted"/>
<dbReference type="Proteomes" id="UP001500630">
    <property type="component" value="Unassembled WGS sequence"/>
</dbReference>
<dbReference type="PROSITE" id="PS50297">
    <property type="entry name" value="ANK_REP_REGION"/>
    <property type="match status" value="1"/>
</dbReference>
<dbReference type="PANTHER" id="PTHR24171">
    <property type="entry name" value="ANKYRIN REPEAT DOMAIN-CONTAINING PROTEIN 39-RELATED"/>
    <property type="match status" value="1"/>
</dbReference>
<dbReference type="PANTHER" id="PTHR24171:SF8">
    <property type="entry name" value="BRCA1-ASSOCIATED RING DOMAIN PROTEIN 1"/>
    <property type="match status" value="1"/>
</dbReference>
<protein>
    <submittedName>
        <fullName evidence="4">Ankyrin repeat domain-containing protein</fullName>
    </submittedName>
</protein>
<accession>A0ABP6ZVG7</accession>